<evidence type="ECO:0000313" key="2">
    <source>
        <dbReference type="EMBL" id="OGE08244.1"/>
    </source>
</evidence>
<dbReference type="Proteomes" id="UP000179227">
    <property type="component" value="Unassembled WGS sequence"/>
</dbReference>
<dbReference type="InterPro" id="IPR001509">
    <property type="entry name" value="Epimerase_deHydtase"/>
</dbReference>
<proteinExistence type="predicted"/>
<dbReference type="SUPFAM" id="SSF51735">
    <property type="entry name" value="NAD(P)-binding Rossmann-fold domains"/>
    <property type="match status" value="1"/>
</dbReference>
<name>A0A1F5HVP4_9BACT</name>
<evidence type="ECO:0000259" key="1">
    <source>
        <dbReference type="Pfam" id="PF01370"/>
    </source>
</evidence>
<protein>
    <recommendedName>
        <fullName evidence="1">NAD-dependent epimerase/dehydratase domain-containing protein</fullName>
    </recommendedName>
</protein>
<dbReference type="PANTHER" id="PTHR43238">
    <property type="entry name" value="GDP-L-FUCOSE SYNTHASE"/>
    <property type="match status" value="1"/>
</dbReference>
<reference evidence="2 3" key="1">
    <citation type="journal article" date="2016" name="Nat. Commun.">
        <title>Thousands of microbial genomes shed light on interconnected biogeochemical processes in an aquifer system.</title>
        <authorList>
            <person name="Anantharaman K."/>
            <person name="Brown C.T."/>
            <person name="Hug L.A."/>
            <person name="Sharon I."/>
            <person name="Castelle C.J."/>
            <person name="Probst A.J."/>
            <person name="Thomas B.C."/>
            <person name="Singh A."/>
            <person name="Wilkins M.J."/>
            <person name="Karaoz U."/>
            <person name="Brodie E.L."/>
            <person name="Williams K.H."/>
            <person name="Hubbard S.S."/>
            <person name="Banfield J.F."/>
        </authorList>
    </citation>
    <scope>NUCLEOTIDE SEQUENCE [LARGE SCALE GENOMIC DNA]</scope>
</reference>
<dbReference type="InterPro" id="IPR036291">
    <property type="entry name" value="NAD(P)-bd_dom_sf"/>
</dbReference>
<dbReference type="Gene3D" id="3.90.25.10">
    <property type="entry name" value="UDP-galactose 4-epimerase, domain 1"/>
    <property type="match status" value="1"/>
</dbReference>
<organism evidence="2 3">
    <name type="scientific">Candidatus Curtissbacteria bacterium RIFCSPLOWO2_01_FULL_42_26</name>
    <dbReference type="NCBI Taxonomy" id="1797729"/>
    <lineage>
        <taxon>Bacteria</taxon>
        <taxon>Candidatus Curtissiibacteriota</taxon>
    </lineage>
</organism>
<dbReference type="AlphaFoldDB" id="A0A1F5HVP4"/>
<dbReference type="GO" id="GO:0050577">
    <property type="term" value="F:GDP-L-fucose synthase activity"/>
    <property type="evidence" value="ECO:0007669"/>
    <property type="project" value="TreeGrafter"/>
</dbReference>
<evidence type="ECO:0000313" key="3">
    <source>
        <dbReference type="Proteomes" id="UP000179227"/>
    </source>
</evidence>
<dbReference type="Gene3D" id="3.40.50.720">
    <property type="entry name" value="NAD(P)-binding Rossmann-like Domain"/>
    <property type="match status" value="1"/>
</dbReference>
<gene>
    <name evidence="2" type="ORF">A3A60_02045</name>
</gene>
<feature type="domain" description="NAD-dependent epimerase/dehydratase" evidence="1">
    <location>
        <begin position="10"/>
        <end position="249"/>
    </location>
</feature>
<comment type="caution">
    <text evidence="2">The sequence shown here is derived from an EMBL/GenBank/DDBJ whole genome shotgun (WGS) entry which is preliminary data.</text>
</comment>
<dbReference type="STRING" id="1797729.A3A60_02045"/>
<dbReference type="PANTHER" id="PTHR43238:SF1">
    <property type="entry name" value="GDP-L-FUCOSE SYNTHASE"/>
    <property type="match status" value="1"/>
</dbReference>
<dbReference type="Pfam" id="PF01370">
    <property type="entry name" value="Epimerase"/>
    <property type="match status" value="1"/>
</dbReference>
<sequence length="325" mass="36524">MKNFWRGKKVLVTGGTGFIGSFVTELLLQKGARITTTSKSGNLKNVFHLKRDLRIKKTNLADPNQAYIVTKNQDIILNLASKVAGIQFNINHPATMFSENIQIAQNIASASVKNNVERLLMVSSACVYPRNCTIPTPETEGFLLDPEPTNLGYGWAKRVEELIAKFYHLEYGLKVAIARPYNAYGPSDNFNPEISHVIPGLIKRVFDGENPLVVWGSGKQTRSFLYVEDLARGLLETIKKYPEADPLNLGTDEEVTIADLAKRIVKFSGKNIKIVFDTTKPDGQPRRNCDTKKAKDKIGFEAEISLEKGLKKTIDWYRKNDQKKY</sequence>
<accession>A0A1F5HVP4</accession>
<dbReference type="EMBL" id="MFBS01000040">
    <property type="protein sequence ID" value="OGE08244.1"/>
    <property type="molecule type" value="Genomic_DNA"/>
</dbReference>